<dbReference type="InterPro" id="IPR003439">
    <property type="entry name" value="ABC_transporter-like_ATP-bd"/>
</dbReference>
<evidence type="ECO:0000313" key="5">
    <source>
        <dbReference type="Proteomes" id="UP000276770"/>
    </source>
</evidence>
<dbReference type="PANTHER" id="PTHR42855:SF2">
    <property type="entry name" value="DRUG RESISTANCE ABC TRANSPORTER,ATP-BINDING PROTEIN"/>
    <property type="match status" value="1"/>
</dbReference>
<dbReference type="FunFam" id="3.40.50.300:FF:000011">
    <property type="entry name" value="Putative ABC transporter ATP-binding component"/>
    <property type="match status" value="1"/>
</dbReference>
<dbReference type="Pfam" id="PF12848">
    <property type="entry name" value="ABC_tran_Xtn"/>
    <property type="match status" value="1"/>
</dbReference>
<reference evidence="4 5" key="1">
    <citation type="submission" date="2018-10" db="EMBL/GenBank/DDBJ databases">
        <title>Falsibacillus sp. genome draft.</title>
        <authorList>
            <person name="Shi S."/>
        </authorList>
    </citation>
    <scope>NUCLEOTIDE SEQUENCE [LARGE SCALE GENOMIC DNA]</scope>
    <source>
        <strain evidence="4 5">GY 10110</strain>
    </source>
</reference>
<evidence type="ECO:0000256" key="2">
    <source>
        <dbReference type="ARBA" id="ARBA00022840"/>
    </source>
</evidence>
<feature type="domain" description="ABC transporter" evidence="3">
    <location>
        <begin position="323"/>
        <end position="513"/>
    </location>
</feature>
<dbReference type="InterPro" id="IPR032781">
    <property type="entry name" value="ABC_tran_Xtn"/>
</dbReference>
<dbReference type="InterPro" id="IPR027417">
    <property type="entry name" value="P-loop_NTPase"/>
</dbReference>
<dbReference type="Gene3D" id="3.40.50.300">
    <property type="entry name" value="P-loop containing nucleotide triphosphate hydrolases"/>
    <property type="match status" value="2"/>
</dbReference>
<dbReference type="SMART" id="SM00382">
    <property type="entry name" value="AAA"/>
    <property type="match status" value="2"/>
</dbReference>
<protein>
    <submittedName>
        <fullName evidence="4">ABC transporter ATP-binding protein</fullName>
    </submittedName>
</protein>
<evidence type="ECO:0000256" key="1">
    <source>
        <dbReference type="ARBA" id="ARBA00022741"/>
    </source>
</evidence>
<dbReference type="InterPro" id="IPR017871">
    <property type="entry name" value="ABC_transporter-like_CS"/>
</dbReference>
<evidence type="ECO:0000259" key="3">
    <source>
        <dbReference type="PROSITE" id="PS50893"/>
    </source>
</evidence>
<dbReference type="PROSITE" id="PS50893">
    <property type="entry name" value="ABC_TRANSPORTER_2"/>
    <property type="match status" value="2"/>
</dbReference>
<organism evidence="4 5">
    <name type="scientific">Falsibacillus albus</name>
    <dbReference type="NCBI Taxonomy" id="2478915"/>
    <lineage>
        <taxon>Bacteria</taxon>
        <taxon>Bacillati</taxon>
        <taxon>Bacillota</taxon>
        <taxon>Bacilli</taxon>
        <taxon>Bacillales</taxon>
        <taxon>Bacillaceae</taxon>
        <taxon>Falsibacillus</taxon>
    </lineage>
</organism>
<dbReference type="InterPro" id="IPR051309">
    <property type="entry name" value="ABCF_ATPase"/>
</dbReference>
<dbReference type="Pfam" id="PF00005">
    <property type="entry name" value="ABC_tran"/>
    <property type="match status" value="2"/>
</dbReference>
<keyword evidence="2 4" id="KW-0067">ATP-binding</keyword>
<dbReference type="AlphaFoldDB" id="A0A3L7JR78"/>
<feature type="domain" description="ABC transporter" evidence="3">
    <location>
        <begin position="4"/>
        <end position="259"/>
    </location>
</feature>
<dbReference type="InterPro" id="IPR003593">
    <property type="entry name" value="AAA+_ATPase"/>
</dbReference>
<dbReference type="PROSITE" id="PS00211">
    <property type="entry name" value="ABC_TRANSPORTER_1"/>
    <property type="match status" value="2"/>
</dbReference>
<name>A0A3L7JR78_9BACI</name>
<keyword evidence="5" id="KW-1185">Reference proteome</keyword>
<dbReference type="CDD" id="cd03221">
    <property type="entry name" value="ABCF_EF-3"/>
    <property type="match status" value="2"/>
</dbReference>
<dbReference type="OrthoDB" id="9760950at2"/>
<sequence length="515" mass="59531">MSIVNVENVTHFYGDKLVFKNVSFRLLNNERVGLVGPNGAGKSTLLQVLSGEILPDHGDVQWLPNVKIGYLEQHNDLTDGVSIRTFLRSAFQHLYEAEKRMQQLSVEMGSCDEMELEKLLKQYADIQELLEQHDFYQIDPKIDDISCGLGISAFGMEKDVSELSGGQRTKLLLAKLLLEKPAVLLLDEPTNYLDFEHIKWLENYLKNYPHSFILISHDTAFMNEVVNVVYHLEHKQMTRYIGNYQRFVKTYDFRKQQTLTAYSRQQQEIEKLEMYIQKNKARASTSKQAKAREKKLMKIDRIEKPDSLPRPRFSFQVSQRPVSKIADVIDLVVGYDKALLPPLSFELNRGEKIAITGHNGIGKSTMLKTIMGELKPMNGTISFGDRVQPAYFAQEWNTRSNQSPLEYIWSLHDRMTQKEVRQALARCGLKSEHIFQALHSLSGGEQTRVRLCQLILEESNWLILDEPTNHLDIQAKQALSEAIHEYDGTVIVVSHEPEFYRDWVTQVWDLEQWRK</sequence>
<evidence type="ECO:0000313" key="4">
    <source>
        <dbReference type="EMBL" id="RLQ93313.1"/>
    </source>
</evidence>
<keyword evidence="1" id="KW-0547">Nucleotide-binding</keyword>
<dbReference type="GO" id="GO:0005524">
    <property type="term" value="F:ATP binding"/>
    <property type="evidence" value="ECO:0007669"/>
    <property type="project" value="UniProtKB-KW"/>
</dbReference>
<dbReference type="EMBL" id="RCVZ01000015">
    <property type="protein sequence ID" value="RLQ93313.1"/>
    <property type="molecule type" value="Genomic_DNA"/>
</dbReference>
<dbReference type="SUPFAM" id="SSF52540">
    <property type="entry name" value="P-loop containing nucleoside triphosphate hydrolases"/>
    <property type="match status" value="2"/>
</dbReference>
<dbReference type="Proteomes" id="UP000276770">
    <property type="component" value="Unassembled WGS sequence"/>
</dbReference>
<accession>A0A3L7JR78</accession>
<dbReference type="RefSeq" id="WP_121682003.1">
    <property type="nucleotide sequence ID" value="NZ_RCVZ01000015.1"/>
</dbReference>
<dbReference type="GO" id="GO:0016887">
    <property type="term" value="F:ATP hydrolysis activity"/>
    <property type="evidence" value="ECO:0007669"/>
    <property type="project" value="InterPro"/>
</dbReference>
<dbReference type="PANTHER" id="PTHR42855">
    <property type="entry name" value="ABC TRANSPORTER ATP-BINDING SUBUNIT"/>
    <property type="match status" value="1"/>
</dbReference>
<proteinExistence type="predicted"/>
<gene>
    <name evidence="4" type="ORF">D9X91_17780</name>
</gene>
<comment type="caution">
    <text evidence="4">The sequence shown here is derived from an EMBL/GenBank/DDBJ whole genome shotgun (WGS) entry which is preliminary data.</text>
</comment>